<organism evidence="2 3">
    <name type="scientific">Araneus ventricosus</name>
    <name type="common">Orbweaver spider</name>
    <name type="synonym">Epeira ventricosa</name>
    <dbReference type="NCBI Taxonomy" id="182803"/>
    <lineage>
        <taxon>Eukaryota</taxon>
        <taxon>Metazoa</taxon>
        <taxon>Ecdysozoa</taxon>
        <taxon>Arthropoda</taxon>
        <taxon>Chelicerata</taxon>
        <taxon>Arachnida</taxon>
        <taxon>Araneae</taxon>
        <taxon>Araneomorphae</taxon>
        <taxon>Entelegynae</taxon>
        <taxon>Araneoidea</taxon>
        <taxon>Araneidae</taxon>
        <taxon>Araneus</taxon>
    </lineage>
</organism>
<evidence type="ECO:0000313" key="2">
    <source>
        <dbReference type="EMBL" id="GBM29986.1"/>
    </source>
</evidence>
<keyword evidence="3" id="KW-1185">Reference proteome</keyword>
<reference evidence="2 3" key="1">
    <citation type="journal article" date="2019" name="Sci. Rep.">
        <title>Orb-weaving spider Araneus ventricosus genome elucidates the spidroin gene catalogue.</title>
        <authorList>
            <person name="Kono N."/>
            <person name="Nakamura H."/>
            <person name="Ohtoshi R."/>
            <person name="Moran D.A.P."/>
            <person name="Shinohara A."/>
            <person name="Yoshida Y."/>
            <person name="Fujiwara M."/>
            <person name="Mori M."/>
            <person name="Tomita M."/>
            <person name="Arakawa K."/>
        </authorList>
    </citation>
    <scope>NUCLEOTIDE SEQUENCE [LARGE SCALE GENOMIC DNA]</scope>
</reference>
<keyword evidence="1" id="KW-0812">Transmembrane</keyword>
<dbReference type="OrthoDB" id="6407470at2759"/>
<dbReference type="Proteomes" id="UP000499080">
    <property type="component" value="Unassembled WGS sequence"/>
</dbReference>
<keyword evidence="1" id="KW-1133">Transmembrane helix</keyword>
<evidence type="ECO:0000256" key="1">
    <source>
        <dbReference type="SAM" id="Phobius"/>
    </source>
</evidence>
<sequence length="164" mass="18485">MKSRDQSLNMHRFFIVAGIIAAYSMVILNTVSGGQADVVHICCYSTDPGSYEPKCYDCDAMVYKNSLMACINMTELPKNISYKAANCLEKNCQIQVPKISEAESMKVDPVIDMILKWFARPKRSLFDNSVEGSDISKNRHVVKEVSTFVSKDESTITFLDPEYM</sequence>
<gene>
    <name evidence="2" type="ORF">AVEN_167456_1</name>
</gene>
<proteinExistence type="predicted"/>
<keyword evidence="1" id="KW-0472">Membrane</keyword>
<name>A0A4Y2EPR9_ARAVE</name>
<feature type="transmembrane region" description="Helical" evidence="1">
    <location>
        <begin position="12"/>
        <end position="31"/>
    </location>
</feature>
<dbReference type="AlphaFoldDB" id="A0A4Y2EPR9"/>
<evidence type="ECO:0000313" key="3">
    <source>
        <dbReference type="Proteomes" id="UP000499080"/>
    </source>
</evidence>
<dbReference type="EMBL" id="BGPR01000649">
    <property type="protein sequence ID" value="GBM29986.1"/>
    <property type="molecule type" value="Genomic_DNA"/>
</dbReference>
<accession>A0A4Y2EPR9</accession>
<comment type="caution">
    <text evidence="2">The sequence shown here is derived from an EMBL/GenBank/DDBJ whole genome shotgun (WGS) entry which is preliminary data.</text>
</comment>
<protein>
    <submittedName>
        <fullName evidence="2">Uncharacterized protein</fullName>
    </submittedName>
</protein>